<dbReference type="Gene3D" id="1.10.10.10">
    <property type="entry name" value="Winged helix-like DNA-binding domain superfamily/Winged helix DNA-binding domain"/>
    <property type="match status" value="1"/>
</dbReference>
<dbReference type="Pfam" id="PF00126">
    <property type="entry name" value="HTH_1"/>
    <property type="match status" value="1"/>
</dbReference>
<sequence>MELRHLRYFATVAEELHFRKAAERLFIAQPGLSRQIRQLEQELGLELFVRHNRKVELTAAGRYFQQRVNEILRDLEGAITNVKLIADGLRGELRVGYIGSAMQRAIPDLMLSVNRDYPDIRFVLREMDNPQQLEALLQGEIDLGFVRMERVPPPLATKTLLEDTFSLVLPEQHPVTSENFKDLKQLKEEPFILFEPSYSESYYQNVMRLFDAAGFSPKLSHSTVNASSIYRLVSAGFGLSIVPTVLSEGYDMRVKFIELTASAERTSLRMVWNEERKNPLLEKIGVG</sequence>
<dbReference type="EMBL" id="FOFB01000035">
    <property type="protein sequence ID" value="SER32939.1"/>
    <property type="molecule type" value="Genomic_DNA"/>
</dbReference>
<evidence type="ECO:0000256" key="2">
    <source>
        <dbReference type="ARBA" id="ARBA00023015"/>
    </source>
</evidence>
<dbReference type="InterPro" id="IPR036390">
    <property type="entry name" value="WH_DNA-bd_sf"/>
</dbReference>
<dbReference type="OrthoDB" id="9803735at2"/>
<keyword evidence="7" id="KW-1185">Reference proteome</keyword>
<evidence type="ECO:0000256" key="1">
    <source>
        <dbReference type="ARBA" id="ARBA00009437"/>
    </source>
</evidence>
<feature type="domain" description="HTH lysR-type" evidence="5">
    <location>
        <begin position="1"/>
        <end position="58"/>
    </location>
</feature>
<reference evidence="7" key="1">
    <citation type="submission" date="2016-10" db="EMBL/GenBank/DDBJ databases">
        <authorList>
            <person name="Varghese N."/>
            <person name="Submissions S."/>
        </authorList>
    </citation>
    <scope>NUCLEOTIDE SEQUENCE [LARGE SCALE GENOMIC DNA]</scope>
    <source>
        <strain evidence="7">DSM 24740</strain>
    </source>
</reference>
<organism evidence="6 7">
    <name type="scientific">Neolewinella agarilytica</name>
    <dbReference type="NCBI Taxonomy" id="478744"/>
    <lineage>
        <taxon>Bacteria</taxon>
        <taxon>Pseudomonadati</taxon>
        <taxon>Bacteroidota</taxon>
        <taxon>Saprospiria</taxon>
        <taxon>Saprospirales</taxon>
        <taxon>Lewinellaceae</taxon>
        <taxon>Neolewinella</taxon>
    </lineage>
</organism>
<evidence type="ECO:0000313" key="7">
    <source>
        <dbReference type="Proteomes" id="UP000199021"/>
    </source>
</evidence>
<dbReference type="Proteomes" id="UP000199021">
    <property type="component" value="Unassembled WGS sequence"/>
</dbReference>
<dbReference type="InterPro" id="IPR005119">
    <property type="entry name" value="LysR_subst-bd"/>
</dbReference>
<dbReference type="FunCoup" id="A0A1H9NB91">
    <property type="interactions" value="54"/>
</dbReference>
<evidence type="ECO:0000256" key="3">
    <source>
        <dbReference type="ARBA" id="ARBA00023125"/>
    </source>
</evidence>
<dbReference type="PANTHER" id="PTHR30346:SF0">
    <property type="entry name" value="HCA OPERON TRANSCRIPTIONAL ACTIVATOR HCAR"/>
    <property type="match status" value="1"/>
</dbReference>
<dbReference type="InParanoid" id="A0A1H9NB91"/>
<gene>
    <name evidence="6" type="ORF">SAMN05444359_13529</name>
</gene>
<dbReference type="RefSeq" id="WP_090172877.1">
    <property type="nucleotide sequence ID" value="NZ_FOFB01000035.1"/>
</dbReference>
<dbReference type="Gene3D" id="3.40.190.10">
    <property type="entry name" value="Periplasmic binding protein-like II"/>
    <property type="match status" value="2"/>
</dbReference>
<dbReference type="GO" id="GO:0032993">
    <property type="term" value="C:protein-DNA complex"/>
    <property type="evidence" value="ECO:0007669"/>
    <property type="project" value="TreeGrafter"/>
</dbReference>
<keyword evidence="3" id="KW-0238">DNA-binding</keyword>
<dbReference type="Pfam" id="PF03466">
    <property type="entry name" value="LysR_substrate"/>
    <property type="match status" value="1"/>
</dbReference>
<dbReference type="AlphaFoldDB" id="A0A1H9NB91"/>
<dbReference type="GO" id="GO:0003700">
    <property type="term" value="F:DNA-binding transcription factor activity"/>
    <property type="evidence" value="ECO:0007669"/>
    <property type="project" value="InterPro"/>
</dbReference>
<keyword evidence="4" id="KW-0804">Transcription</keyword>
<dbReference type="FunFam" id="1.10.10.10:FF:000001">
    <property type="entry name" value="LysR family transcriptional regulator"/>
    <property type="match status" value="1"/>
</dbReference>
<keyword evidence="2" id="KW-0805">Transcription regulation</keyword>
<dbReference type="PANTHER" id="PTHR30346">
    <property type="entry name" value="TRANSCRIPTIONAL DUAL REGULATOR HCAR-RELATED"/>
    <property type="match status" value="1"/>
</dbReference>
<dbReference type="PROSITE" id="PS50931">
    <property type="entry name" value="HTH_LYSR"/>
    <property type="match status" value="1"/>
</dbReference>
<comment type="similarity">
    <text evidence="1">Belongs to the LysR transcriptional regulatory family.</text>
</comment>
<dbReference type="PRINTS" id="PR00039">
    <property type="entry name" value="HTHLYSR"/>
</dbReference>
<dbReference type="GO" id="GO:0003677">
    <property type="term" value="F:DNA binding"/>
    <property type="evidence" value="ECO:0007669"/>
    <property type="project" value="UniProtKB-KW"/>
</dbReference>
<name>A0A1H9NB91_9BACT</name>
<dbReference type="InterPro" id="IPR000847">
    <property type="entry name" value="LysR_HTH_N"/>
</dbReference>
<evidence type="ECO:0000313" key="6">
    <source>
        <dbReference type="EMBL" id="SER32939.1"/>
    </source>
</evidence>
<accession>A0A1H9NB91</accession>
<dbReference type="SUPFAM" id="SSF46785">
    <property type="entry name" value="Winged helix' DNA-binding domain"/>
    <property type="match status" value="1"/>
</dbReference>
<dbReference type="InterPro" id="IPR036388">
    <property type="entry name" value="WH-like_DNA-bd_sf"/>
</dbReference>
<dbReference type="SUPFAM" id="SSF53850">
    <property type="entry name" value="Periplasmic binding protein-like II"/>
    <property type="match status" value="1"/>
</dbReference>
<evidence type="ECO:0000259" key="5">
    <source>
        <dbReference type="PROSITE" id="PS50931"/>
    </source>
</evidence>
<protein>
    <submittedName>
        <fullName evidence="6">Transcriptional regulator, LysR family</fullName>
    </submittedName>
</protein>
<proteinExistence type="inferred from homology"/>
<dbReference type="STRING" id="478744.SAMN05444359_13529"/>
<evidence type="ECO:0000256" key="4">
    <source>
        <dbReference type="ARBA" id="ARBA00023163"/>
    </source>
</evidence>